<dbReference type="STRING" id="333673.A0A3M0L9H2"/>
<protein>
    <submittedName>
        <fullName evidence="2">Uncharacterized protein</fullName>
    </submittedName>
</protein>
<gene>
    <name evidence="2" type="ORF">DUI87_08102</name>
</gene>
<dbReference type="Proteomes" id="UP000269221">
    <property type="component" value="Unassembled WGS sequence"/>
</dbReference>
<feature type="region of interest" description="Disordered" evidence="1">
    <location>
        <begin position="393"/>
        <end position="441"/>
    </location>
</feature>
<reference evidence="2 3" key="1">
    <citation type="submission" date="2018-07" db="EMBL/GenBank/DDBJ databases">
        <title>A high quality draft genome assembly of the barn swallow (H. rustica rustica).</title>
        <authorList>
            <person name="Formenti G."/>
            <person name="Chiara M."/>
            <person name="Poveda L."/>
            <person name="Francoijs K.-J."/>
            <person name="Bonisoli-Alquati A."/>
            <person name="Canova L."/>
            <person name="Gianfranceschi L."/>
            <person name="Horner D.S."/>
            <person name="Saino N."/>
        </authorList>
    </citation>
    <scope>NUCLEOTIDE SEQUENCE [LARGE SCALE GENOMIC DNA]</scope>
    <source>
        <strain evidence="2">Chelidonia</strain>
        <tissue evidence="2">Blood</tissue>
    </source>
</reference>
<evidence type="ECO:0000256" key="1">
    <source>
        <dbReference type="SAM" id="MobiDB-lite"/>
    </source>
</evidence>
<dbReference type="AlphaFoldDB" id="A0A3M0L9H2"/>
<proteinExistence type="predicted"/>
<feature type="compositionally biased region" description="Pro residues" evidence="1">
    <location>
        <begin position="347"/>
        <end position="362"/>
    </location>
</feature>
<feature type="compositionally biased region" description="Low complexity" evidence="1">
    <location>
        <begin position="412"/>
        <end position="424"/>
    </location>
</feature>
<feature type="region of interest" description="Disordered" evidence="1">
    <location>
        <begin position="337"/>
        <end position="372"/>
    </location>
</feature>
<organism evidence="2 3">
    <name type="scientific">Hirundo rustica rustica</name>
    <dbReference type="NCBI Taxonomy" id="333673"/>
    <lineage>
        <taxon>Eukaryota</taxon>
        <taxon>Metazoa</taxon>
        <taxon>Chordata</taxon>
        <taxon>Craniata</taxon>
        <taxon>Vertebrata</taxon>
        <taxon>Euteleostomi</taxon>
        <taxon>Archelosauria</taxon>
        <taxon>Archosauria</taxon>
        <taxon>Dinosauria</taxon>
        <taxon>Saurischia</taxon>
        <taxon>Theropoda</taxon>
        <taxon>Coelurosauria</taxon>
        <taxon>Aves</taxon>
        <taxon>Neognathae</taxon>
        <taxon>Neoaves</taxon>
        <taxon>Telluraves</taxon>
        <taxon>Australaves</taxon>
        <taxon>Passeriformes</taxon>
        <taxon>Sylvioidea</taxon>
        <taxon>Hirundinidae</taxon>
        <taxon>Hirundo</taxon>
    </lineage>
</organism>
<dbReference type="OrthoDB" id="3245100at2759"/>
<name>A0A3M0L9H2_HIRRU</name>
<feature type="compositionally biased region" description="Polar residues" evidence="1">
    <location>
        <begin position="425"/>
        <end position="441"/>
    </location>
</feature>
<evidence type="ECO:0000313" key="3">
    <source>
        <dbReference type="Proteomes" id="UP000269221"/>
    </source>
</evidence>
<keyword evidence="3" id="KW-1185">Reference proteome</keyword>
<evidence type="ECO:0000313" key="2">
    <source>
        <dbReference type="EMBL" id="RMC15897.1"/>
    </source>
</evidence>
<dbReference type="PANTHER" id="PTHR33332">
    <property type="entry name" value="REVERSE TRANSCRIPTASE DOMAIN-CONTAINING PROTEIN"/>
    <property type="match status" value="1"/>
</dbReference>
<comment type="caution">
    <text evidence="2">The sequence shown here is derived from an EMBL/GenBank/DDBJ whole genome shotgun (WGS) entry which is preliminary data.</text>
</comment>
<sequence length="533" mass="56889">MPIYKKCWREELQGCHSNLGAGEGYGTDYPECDHMAHTRQSRDQAQTPQVQERQVLFTNLISSYDQRSPGKTGSLWLGLVHSPLGTKVEQWPDPKKGGECCCIQLMASQLSPGLEQVLFNIFINDLDKGMECTLSKLMVDDKLGGSVHLLEGRQALQRDLDRLDGCAEASCMRFSKGKCQVLHFGRNSLMQLDRPGEEWLESCPVEEDVGVLVASWLNMIQESVQAATDILACISSSVASRTQGSDCPPVLSTGPSLLSQSALQLNSKPEGSFQYSASYHSNQTLALGETASAQLPSRSSQPRGAIQSYSQHLESNSLVEIMAVEICNAAFILSKQGPGGRGAHPGGPEPPPPPAAPQPREPFAPSHGSAFHLPEPQHAAALYYASSTLPAQRVSSPLPAQPGGSPTKLPRAGSAAEGAAYATAQRLSSPKQSPSRLAKSYSTSSPINIVVSSAGLSPSPIRVTSPPTVQSNISSSPIHQLSSTIGTYATLSPTKRLVHAADQYSKHSQELYATATLQRPGSLAVVAWLSSSP</sequence>
<accession>A0A3M0L9H2</accession>
<dbReference type="EMBL" id="QRBI01000104">
    <property type="protein sequence ID" value="RMC15897.1"/>
    <property type="molecule type" value="Genomic_DNA"/>
</dbReference>